<dbReference type="PROSITE" id="PS00678">
    <property type="entry name" value="WD_REPEATS_1"/>
    <property type="match status" value="1"/>
</dbReference>
<dbReference type="GO" id="GO:1904263">
    <property type="term" value="P:positive regulation of TORC1 signaling"/>
    <property type="evidence" value="ECO:0007669"/>
    <property type="project" value="TreeGrafter"/>
</dbReference>
<reference evidence="5" key="1">
    <citation type="submission" date="2023-06" db="EMBL/GenBank/DDBJ databases">
        <authorList>
            <consortium name="Lawrence Berkeley National Laboratory"/>
            <person name="Ahrendt S."/>
            <person name="Sahu N."/>
            <person name="Indic B."/>
            <person name="Wong-Bajracharya J."/>
            <person name="Merenyi Z."/>
            <person name="Ke H.-M."/>
            <person name="Monk M."/>
            <person name="Kocsube S."/>
            <person name="Drula E."/>
            <person name="Lipzen A."/>
            <person name="Balint B."/>
            <person name="Henrissat B."/>
            <person name="Andreopoulos B."/>
            <person name="Martin F.M."/>
            <person name="Harder C.B."/>
            <person name="Rigling D."/>
            <person name="Ford K.L."/>
            <person name="Foster G.D."/>
            <person name="Pangilinan J."/>
            <person name="Papanicolaou A."/>
            <person name="Barry K."/>
            <person name="LaButti K."/>
            <person name="Viragh M."/>
            <person name="Koriabine M."/>
            <person name="Yan M."/>
            <person name="Riley R."/>
            <person name="Champramary S."/>
            <person name="Plett K.L."/>
            <person name="Tsai I.J."/>
            <person name="Slot J."/>
            <person name="Sipos G."/>
            <person name="Plett J."/>
            <person name="Nagy L.G."/>
            <person name="Grigoriev I.V."/>
        </authorList>
    </citation>
    <scope>NUCLEOTIDE SEQUENCE</scope>
    <source>
        <strain evidence="5">FPL87.14</strain>
    </source>
</reference>
<dbReference type="InterPro" id="IPR036322">
    <property type="entry name" value="WD40_repeat_dom_sf"/>
</dbReference>
<feature type="compositionally biased region" description="Polar residues" evidence="4">
    <location>
        <begin position="685"/>
        <end position="702"/>
    </location>
</feature>
<dbReference type="Gene3D" id="2.130.10.10">
    <property type="entry name" value="YVTN repeat-like/Quinoprotein amine dehydrogenase"/>
    <property type="match status" value="1"/>
</dbReference>
<dbReference type="SMART" id="SM00320">
    <property type="entry name" value="WD40"/>
    <property type="match status" value="5"/>
</dbReference>
<gene>
    <name evidence="5" type="ORF">EV421DRAFT_1891257</name>
</gene>
<dbReference type="Pfam" id="PF00400">
    <property type="entry name" value="WD40"/>
    <property type="match status" value="1"/>
</dbReference>
<feature type="compositionally biased region" description="Polar residues" evidence="4">
    <location>
        <begin position="354"/>
        <end position="367"/>
    </location>
</feature>
<feature type="region of interest" description="Disordered" evidence="4">
    <location>
        <begin position="722"/>
        <end position="746"/>
    </location>
</feature>
<dbReference type="AlphaFoldDB" id="A0AA39JJ47"/>
<keyword evidence="6" id="KW-1185">Reference proteome</keyword>
<dbReference type="PROSITE" id="PS50082">
    <property type="entry name" value="WD_REPEATS_2"/>
    <property type="match status" value="1"/>
</dbReference>
<feature type="compositionally biased region" description="Basic and acidic residues" evidence="4">
    <location>
        <begin position="724"/>
        <end position="735"/>
    </location>
</feature>
<feature type="region of interest" description="Disordered" evidence="4">
    <location>
        <begin position="958"/>
        <end position="1006"/>
    </location>
</feature>
<feature type="region of interest" description="Disordered" evidence="4">
    <location>
        <begin position="616"/>
        <end position="635"/>
    </location>
</feature>
<evidence type="ECO:0000256" key="3">
    <source>
        <dbReference type="PROSITE-ProRule" id="PRU00221"/>
    </source>
</evidence>
<keyword evidence="2" id="KW-0677">Repeat</keyword>
<evidence type="ECO:0000313" key="5">
    <source>
        <dbReference type="EMBL" id="KAK0441388.1"/>
    </source>
</evidence>
<dbReference type="EMBL" id="JAUEPT010000030">
    <property type="protein sequence ID" value="KAK0441388.1"/>
    <property type="molecule type" value="Genomic_DNA"/>
</dbReference>
<dbReference type="GO" id="GO:0005774">
    <property type="term" value="C:vacuolar membrane"/>
    <property type="evidence" value="ECO:0007669"/>
    <property type="project" value="TreeGrafter"/>
</dbReference>
<name>A0AA39JJ47_9AGAR</name>
<protein>
    <submittedName>
        <fullName evidence="5">Vacuolar membrane protein</fullName>
    </submittedName>
</protein>
<evidence type="ECO:0000313" key="6">
    <source>
        <dbReference type="Proteomes" id="UP001175226"/>
    </source>
</evidence>
<comment type="caution">
    <text evidence="5">The sequence shown here is derived from an EMBL/GenBank/DDBJ whole genome shotgun (WGS) entry which is preliminary data.</text>
</comment>
<evidence type="ECO:0000256" key="4">
    <source>
        <dbReference type="SAM" id="MobiDB-lite"/>
    </source>
</evidence>
<feature type="compositionally biased region" description="Basic and acidic residues" evidence="4">
    <location>
        <begin position="480"/>
        <end position="493"/>
    </location>
</feature>
<dbReference type="InterPro" id="IPR049567">
    <property type="entry name" value="WDR59-like"/>
</dbReference>
<evidence type="ECO:0000256" key="2">
    <source>
        <dbReference type="ARBA" id="ARBA00022737"/>
    </source>
</evidence>
<keyword evidence="1 3" id="KW-0853">WD repeat</keyword>
<feature type="region of interest" description="Disordered" evidence="4">
    <location>
        <begin position="440"/>
        <end position="498"/>
    </location>
</feature>
<dbReference type="SUPFAM" id="SSF50978">
    <property type="entry name" value="WD40 repeat-like"/>
    <property type="match status" value="1"/>
</dbReference>
<evidence type="ECO:0000256" key="1">
    <source>
        <dbReference type="ARBA" id="ARBA00022574"/>
    </source>
</evidence>
<dbReference type="InterPro" id="IPR015943">
    <property type="entry name" value="WD40/YVTN_repeat-like_dom_sf"/>
</dbReference>
<proteinExistence type="predicted"/>
<feature type="region of interest" description="Disordered" evidence="4">
    <location>
        <begin position="333"/>
        <end position="415"/>
    </location>
</feature>
<dbReference type="GO" id="GO:0035859">
    <property type="term" value="C:Seh1-associated complex"/>
    <property type="evidence" value="ECO:0007669"/>
    <property type="project" value="TreeGrafter"/>
</dbReference>
<feature type="compositionally biased region" description="Basic and acidic residues" evidence="4">
    <location>
        <begin position="979"/>
        <end position="988"/>
    </location>
</feature>
<feature type="repeat" description="WD" evidence="3">
    <location>
        <begin position="198"/>
        <end position="240"/>
    </location>
</feature>
<feature type="region of interest" description="Disordered" evidence="4">
    <location>
        <begin position="1"/>
        <end position="23"/>
    </location>
</feature>
<accession>A0AA39JJ47</accession>
<dbReference type="PANTHER" id="PTHR46170">
    <property type="entry name" value="GATOR COMPLEX PROTEIN WDR59"/>
    <property type="match status" value="1"/>
</dbReference>
<dbReference type="GO" id="GO:0035591">
    <property type="term" value="F:signaling adaptor activity"/>
    <property type="evidence" value="ECO:0007669"/>
    <property type="project" value="TreeGrafter"/>
</dbReference>
<dbReference type="GO" id="GO:0034198">
    <property type="term" value="P:cellular response to amino acid starvation"/>
    <property type="evidence" value="ECO:0007669"/>
    <property type="project" value="TreeGrafter"/>
</dbReference>
<dbReference type="InterPro" id="IPR019775">
    <property type="entry name" value="WD40_repeat_CS"/>
</dbReference>
<organism evidence="5 6">
    <name type="scientific">Armillaria borealis</name>
    <dbReference type="NCBI Taxonomy" id="47425"/>
    <lineage>
        <taxon>Eukaryota</taxon>
        <taxon>Fungi</taxon>
        <taxon>Dikarya</taxon>
        <taxon>Basidiomycota</taxon>
        <taxon>Agaricomycotina</taxon>
        <taxon>Agaricomycetes</taxon>
        <taxon>Agaricomycetidae</taxon>
        <taxon>Agaricales</taxon>
        <taxon>Marasmiineae</taxon>
        <taxon>Physalacriaceae</taxon>
        <taxon>Armillaria</taxon>
    </lineage>
</organism>
<feature type="compositionally biased region" description="Polar residues" evidence="4">
    <location>
        <begin position="393"/>
        <end position="415"/>
    </location>
</feature>
<sequence length="1095" mass="121689">MQEAHVSDSGTNDGVSSPEDRGNFHESLQIDMKGLVGDAVGNMSISPASRDIVLAARRGLFIIDLEAPLKIPRFLPQGGTWDVADVQWNPHTSRAQYIISTSSEKLLIWNLMATGKSNIEHILYAHYRAITDINWHTTDTGIDGWVWAWDLREPRKPIFAPGTQVKWSRQDANILASSHSNEVLIWDRRKGSLPISQIPAHNSKIYGIDWSHQESNEIVTCSLDKTIKIWDVNASPQEPKTVIHTTYPVWRARNLPFGHGVMSLAQRGEAILEMYARSDTTTPVDVFEGHQDVVKEFVWRRGGKDDSDIQLITWSKDRTLRFWPVDPESLRKVGHSPPITRGRQAASDERRTFSFRNPPQASKNSPLLSAPVGHRSILAEVRAGAPPREKLVASSTPHSRSRTSKQPVTVSYNKMTRGNAGSKFVTARVDALTWLSSVKVGEKRRGSSSGPGSGHNSAEASRMGSRSRGNSGPGDTAGSDSKKRSESRNRLLGEEANQSLQDEITSALTKLAAWKVTLEKHDLTKKRTCTLGLYGPWGESSTVFMRVTFTFPRDYPQATHPDGTPTVNLEQSPLISIKNRAFILRRLKAIRETRRPCLEACLRFLLCANEEENGRTEARNHMDSGSSDDDDDEKKGKDFALALRNHKNLAEPCTSQGTFGPNGEFVCFFRAPPRIVRNVLRGSRSDSPTKPSTPQDSSSTVNIYQSPSLVADAVGRLAAIASDRSGKSADSRQSDNGENILRGEGPDHRVIPLRRSTLSIGTISHIAGSDKKVALRYVFQSHSLSDVCARNAVVAREYRRFDHERIFSYSWACARHRLDFICGTNISASALQELSRQKDVQMLAMMSMIVLQAFDTRESLESTMRSPDPKNVNATPLHSGHSDPFDYFSMARSRSERDSLKSPVWPRLPSASPNILNAVPSISSSSSSRGSWSSLFNTGTMRQLMGGVQDSIKDGLATPTMETRPPLVTSGSIPIPPSRSDRVRHGPDSPKPSHMSKSWNEKETQSHRQLVSFSPAPAPLFKRSEIQQFLNSVYVYAEVLFSWQLYHKRLELLKAVHGQEMSCDIGQHEIDVRFSAVRAIFRMVLACVLRAAIGQ</sequence>
<feature type="region of interest" description="Disordered" evidence="4">
    <location>
        <begin position="679"/>
        <end position="702"/>
    </location>
</feature>
<dbReference type="Proteomes" id="UP001175226">
    <property type="component" value="Unassembled WGS sequence"/>
</dbReference>
<dbReference type="PROSITE" id="PS50294">
    <property type="entry name" value="WD_REPEATS_REGION"/>
    <property type="match status" value="1"/>
</dbReference>
<dbReference type="InterPro" id="IPR001680">
    <property type="entry name" value="WD40_rpt"/>
</dbReference>
<feature type="compositionally biased region" description="Low complexity" evidence="4">
    <location>
        <begin position="461"/>
        <end position="474"/>
    </location>
</feature>
<dbReference type="PANTHER" id="PTHR46170:SF1">
    <property type="entry name" value="GATOR COMPLEX PROTEIN WDR59"/>
    <property type="match status" value="1"/>
</dbReference>